<accession>A0ABY4P9U6</accession>
<dbReference type="Gene3D" id="3.40.630.30">
    <property type="match status" value="1"/>
</dbReference>
<dbReference type="PANTHER" id="PTHR43259:SF1">
    <property type="entry name" value="N-ACETYLTRANSFERASE DOMAIN-CONTAINING PROTEIN"/>
    <property type="match status" value="1"/>
</dbReference>
<keyword evidence="3" id="KW-1185">Reference proteome</keyword>
<name>A0ABY4P9U6_9LACO</name>
<reference evidence="2" key="1">
    <citation type="journal article" date="2022" name="Int. J. Syst. Evol. Microbiol.">
        <title>Apilactobacillus apisilvae sp. nov., Nicolia spurrieriana gen. nov. sp. nov., Bombilactobacillus folatiphilus sp. nov. and Bombilactobacillus thymidiniphilus sp. nov., four new lactic acid bacterial isolates from stingless bees Tetragonula carbonaria and Austroplebeia australis.</title>
        <authorList>
            <person name="Oliphant S.A."/>
            <person name="Watson-Haigh N.S."/>
            <person name="Sumby K.M."/>
            <person name="Gardner J."/>
            <person name="Groom S."/>
            <person name="Jiranek V."/>
        </authorList>
    </citation>
    <scope>NUCLEOTIDE SEQUENCE</scope>
    <source>
        <strain evidence="2">SG4_D2</strain>
    </source>
</reference>
<gene>
    <name evidence="2" type="ORF">MOO45_02355</name>
</gene>
<dbReference type="InterPro" id="IPR052829">
    <property type="entry name" value="N-acetyltransferase_domain"/>
</dbReference>
<dbReference type="PANTHER" id="PTHR43259">
    <property type="entry name" value="SPT10P"/>
    <property type="match status" value="1"/>
</dbReference>
<feature type="domain" description="N-acetyltransferase" evidence="1">
    <location>
        <begin position="6"/>
        <end position="162"/>
    </location>
</feature>
<evidence type="ECO:0000313" key="3">
    <source>
        <dbReference type="Proteomes" id="UP000831495"/>
    </source>
</evidence>
<evidence type="ECO:0000259" key="1">
    <source>
        <dbReference type="PROSITE" id="PS51186"/>
    </source>
</evidence>
<organism evidence="2 3">
    <name type="scientific">Bombilactobacillus folatiphilus</name>
    <dbReference type="NCBI Taxonomy" id="2923362"/>
    <lineage>
        <taxon>Bacteria</taxon>
        <taxon>Bacillati</taxon>
        <taxon>Bacillota</taxon>
        <taxon>Bacilli</taxon>
        <taxon>Lactobacillales</taxon>
        <taxon>Lactobacillaceae</taxon>
        <taxon>Bombilactobacillus</taxon>
    </lineage>
</organism>
<sequence>MANEHLTLQKMTEKQFQQFCQSQSQEYARQKVSEKLWKADEALSRAQDEFTLLLPDGLQTYHNFFYTIQNIAQKIIGYVWFAEVYDSDQPSKPYAFIYDFVILPAFQDRGLGQQALQLVLQKMQQLGYRQVGLHVFGNNQKARHLYQKLGFVETDVTMKHFM</sequence>
<dbReference type="Pfam" id="PF00583">
    <property type="entry name" value="Acetyltransf_1"/>
    <property type="match status" value="1"/>
</dbReference>
<dbReference type="Proteomes" id="UP000831495">
    <property type="component" value="Chromosome"/>
</dbReference>
<protein>
    <submittedName>
        <fullName evidence="2">GNAT family N-acetyltransferase</fullName>
    </submittedName>
</protein>
<dbReference type="EMBL" id="CP093366">
    <property type="protein sequence ID" value="UQS82513.1"/>
    <property type="molecule type" value="Genomic_DNA"/>
</dbReference>
<dbReference type="RefSeq" id="WP_249514791.1">
    <property type="nucleotide sequence ID" value="NZ_CP093366.1"/>
</dbReference>
<evidence type="ECO:0000313" key="2">
    <source>
        <dbReference type="EMBL" id="UQS82513.1"/>
    </source>
</evidence>
<dbReference type="InterPro" id="IPR016181">
    <property type="entry name" value="Acyl_CoA_acyltransferase"/>
</dbReference>
<dbReference type="InterPro" id="IPR000182">
    <property type="entry name" value="GNAT_dom"/>
</dbReference>
<dbReference type="CDD" id="cd04301">
    <property type="entry name" value="NAT_SF"/>
    <property type="match status" value="1"/>
</dbReference>
<dbReference type="SUPFAM" id="SSF55729">
    <property type="entry name" value="Acyl-CoA N-acyltransferases (Nat)"/>
    <property type="match status" value="1"/>
</dbReference>
<dbReference type="PROSITE" id="PS51186">
    <property type="entry name" value="GNAT"/>
    <property type="match status" value="1"/>
</dbReference>
<proteinExistence type="predicted"/>